<keyword evidence="1" id="KW-1133">Transmembrane helix</keyword>
<accession>A0A3T0D6W2</accession>
<organism evidence="5 6">
    <name type="scientific">Caldicellulosiruptor changbaiensis</name>
    <dbReference type="NCBI Taxonomy" id="1222016"/>
    <lineage>
        <taxon>Bacteria</taxon>
        <taxon>Bacillati</taxon>
        <taxon>Bacillota</taxon>
        <taxon>Bacillota incertae sedis</taxon>
        <taxon>Caldicellulosiruptorales</taxon>
        <taxon>Caldicellulosiruptoraceae</taxon>
        <taxon>Caldicellulosiruptor</taxon>
    </lineage>
</organism>
<keyword evidence="1" id="KW-0812">Transmembrane</keyword>
<sequence>MSILGGYKELRERLKSVRLWSIMAVVIGVLVIVALWGVNQYRGKANYHNYLTNMWHRAFFDMVGYVQNIQALLSKVEISSDDRQRAALYTEVWRNAFAAQENLGQLPIENNVALERTAKYLTQVGDLSFSLSKQLMNGKKETKEQRIQLAKLRSYADKLSKNLNELAIEISQGKLRWGEVRTVGTSRFRRISQNVTSSHMLAVEAGFKDYPTLIYDGPFSDHIARQVPRGLPDNVINRDEAKKIALDFLNIKKADMISYLGLSGDKIKTFNFEIIPDRRARDRTITVAVSKKGGKVIWMIDNRATSAPKIGVSRAKENALKFLKSKGFTNMIDTFYLKQDNTALINYIYQQNGVKIYPDMVKVRIALDTGQVVGFDATAYYMSHTNRKIPKPTITEAQARKLVSKNFDIQSVSLSIIPLESGREVFTYEFMGKYDRKYFADYINAITGKEENILEIIKDPNGILSM</sequence>
<dbReference type="KEGG" id="ccha:ELD05_09160"/>
<name>A0A3T0D6W2_9FIRM</name>
<dbReference type="AlphaFoldDB" id="A0A3T0D6W2"/>
<dbReference type="InterPro" id="IPR025711">
    <property type="entry name" value="PepSY"/>
</dbReference>
<dbReference type="Pfam" id="PF03413">
    <property type="entry name" value="PepSY"/>
    <property type="match status" value="1"/>
</dbReference>
<dbReference type="GO" id="GO:0009847">
    <property type="term" value="P:spore germination"/>
    <property type="evidence" value="ECO:0007669"/>
    <property type="project" value="InterPro"/>
</dbReference>
<dbReference type="InterPro" id="IPR014239">
    <property type="entry name" value="YpeB_PepSY1-2"/>
</dbReference>
<evidence type="ECO:0000313" key="5">
    <source>
        <dbReference type="EMBL" id="AZT90793.1"/>
    </source>
</evidence>
<dbReference type="EMBL" id="CP034791">
    <property type="protein sequence ID" value="AZT90793.1"/>
    <property type="molecule type" value="Genomic_DNA"/>
</dbReference>
<evidence type="ECO:0000259" key="3">
    <source>
        <dbReference type="Pfam" id="PF14620"/>
    </source>
</evidence>
<feature type="transmembrane region" description="Helical" evidence="1">
    <location>
        <begin position="20"/>
        <end position="38"/>
    </location>
</feature>
<keyword evidence="6" id="KW-1185">Reference proteome</keyword>
<feature type="domain" description="Sporulation protein YpeB PepSY1 and PepSY2" evidence="3">
    <location>
        <begin position="199"/>
        <end position="390"/>
    </location>
</feature>
<proteinExistence type="predicted"/>
<dbReference type="InterPro" id="IPR048402">
    <property type="entry name" value="YpeB_N"/>
</dbReference>
<evidence type="ECO:0000259" key="4">
    <source>
        <dbReference type="Pfam" id="PF20769"/>
    </source>
</evidence>
<protein>
    <submittedName>
        <fullName evidence="5">Germination protein YpeB</fullName>
    </submittedName>
</protein>
<dbReference type="RefSeq" id="WP_127352180.1">
    <property type="nucleotide sequence ID" value="NZ_CP034791.1"/>
</dbReference>
<evidence type="ECO:0000256" key="1">
    <source>
        <dbReference type="SAM" id="Phobius"/>
    </source>
</evidence>
<evidence type="ECO:0000313" key="6">
    <source>
        <dbReference type="Proteomes" id="UP000282930"/>
    </source>
</evidence>
<dbReference type="Pfam" id="PF14620">
    <property type="entry name" value="YPEB_PepSY1-2"/>
    <property type="match status" value="1"/>
</dbReference>
<feature type="domain" description="PepSY" evidence="2">
    <location>
        <begin position="394"/>
        <end position="452"/>
    </location>
</feature>
<feature type="domain" description="Sporulation protein YpeB N-terminal" evidence="4">
    <location>
        <begin position="44"/>
        <end position="179"/>
    </location>
</feature>
<evidence type="ECO:0000259" key="2">
    <source>
        <dbReference type="Pfam" id="PF03413"/>
    </source>
</evidence>
<reference evidence="5 6" key="1">
    <citation type="submission" date="2018-12" db="EMBL/GenBank/DDBJ databases">
        <title>Genome sequence from the cellulolytic species, Caldicellulosiruptor changbaiensis.</title>
        <authorList>
            <person name="Blumer-Schuette S.E."/>
            <person name="Mendoza C."/>
        </authorList>
    </citation>
    <scope>NUCLEOTIDE SEQUENCE [LARGE SCALE GENOMIC DNA]</scope>
    <source>
        <strain evidence="5 6">CBS-Z</strain>
    </source>
</reference>
<gene>
    <name evidence="5" type="primary">ypeB</name>
    <name evidence="5" type="ORF">ELD05_09160</name>
</gene>
<dbReference type="Proteomes" id="UP000282930">
    <property type="component" value="Chromosome"/>
</dbReference>
<dbReference type="NCBIfam" id="TIGR02889">
    <property type="entry name" value="spore_YpeB"/>
    <property type="match status" value="1"/>
</dbReference>
<dbReference type="Pfam" id="PF20769">
    <property type="entry name" value="YPEB_N"/>
    <property type="match status" value="1"/>
</dbReference>
<keyword evidence="1" id="KW-0472">Membrane</keyword>